<dbReference type="EMBL" id="DXEV01000017">
    <property type="protein sequence ID" value="HIX55981.1"/>
    <property type="molecule type" value="Genomic_DNA"/>
</dbReference>
<dbReference type="GO" id="GO:0016491">
    <property type="term" value="F:oxidoreductase activity"/>
    <property type="evidence" value="ECO:0007669"/>
    <property type="project" value="UniProtKB-ARBA"/>
</dbReference>
<dbReference type="PANTHER" id="PTHR30296">
    <property type="entry name" value="UNCHARACTERIZED PROTEIN YKGE"/>
    <property type="match status" value="1"/>
</dbReference>
<dbReference type="PANTHER" id="PTHR30296:SF0">
    <property type="entry name" value="LACTATE UTILIZATION PROTEIN A"/>
    <property type="match status" value="1"/>
</dbReference>
<proteinExistence type="predicted"/>
<dbReference type="Proteomes" id="UP000886829">
    <property type="component" value="Unassembled WGS sequence"/>
</dbReference>
<dbReference type="AlphaFoldDB" id="A0A9D1WBA9"/>
<dbReference type="InterPro" id="IPR004017">
    <property type="entry name" value="Cys_rich_dom"/>
</dbReference>
<comment type="caution">
    <text evidence="2">The sequence shown here is derived from an EMBL/GenBank/DDBJ whole genome shotgun (WGS) entry which is preliminary data.</text>
</comment>
<organism evidence="2 3">
    <name type="scientific">Candidatus Anaerobiospirillum pullistercoris</name>
    <dbReference type="NCBI Taxonomy" id="2838452"/>
    <lineage>
        <taxon>Bacteria</taxon>
        <taxon>Pseudomonadati</taxon>
        <taxon>Pseudomonadota</taxon>
        <taxon>Gammaproteobacteria</taxon>
        <taxon>Aeromonadales</taxon>
        <taxon>Succinivibrionaceae</taxon>
        <taxon>Anaerobiospirillum</taxon>
    </lineage>
</organism>
<dbReference type="GO" id="GO:0005829">
    <property type="term" value="C:cytosol"/>
    <property type="evidence" value="ECO:0007669"/>
    <property type="project" value="TreeGrafter"/>
</dbReference>
<accession>A0A9D1WBA9</accession>
<feature type="domain" description="Cysteine-rich" evidence="1">
    <location>
        <begin position="8"/>
        <end position="87"/>
    </location>
</feature>
<evidence type="ECO:0000313" key="2">
    <source>
        <dbReference type="EMBL" id="HIX55981.1"/>
    </source>
</evidence>
<evidence type="ECO:0000313" key="3">
    <source>
        <dbReference type="Proteomes" id="UP000886829"/>
    </source>
</evidence>
<name>A0A9D1WBA9_9GAMM</name>
<protein>
    <submittedName>
        <fullName evidence="2">(Fe-S)-binding protein</fullName>
    </submittedName>
</protein>
<reference evidence="2" key="2">
    <citation type="submission" date="2021-04" db="EMBL/GenBank/DDBJ databases">
        <authorList>
            <person name="Gilroy R."/>
        </authorList>
    </citation>
    <scope>NUCLEOTIDE SEQUENCE</scope>
    <source>
        <strain evidence="2">USASDec5-558</strain>
    </source>
</reference>
<feature type="domain" description="Cysteine-rich" evidence="1">
    <location>
        <begin position="139"/>
        <end position="223"/>
    </location>
</feature>
<evidence type="ECO:0000259" key="1">
    <source>
        <dbReference type="Pfam" id="PF02754"/>
    </source>
</evidence>
<sequence>MSNSTHNVNFFATCMGTAALQESTLNAIKLLQQCGAHVIFKRKQTCCGQPAYNTGYPQEAKDIALYNMALFADNDYPIVVPAGSCAGLMSKEYPELFAHDNADTQEMVRRFCARVMDESQYLIDVLKVQLEDCGAPLKVTFHVSCHSLRVQQCIPQQKALLQQLSNVEYVPLPYEEECCGFGGTFSVMEPEISGAIVGEKIKHIQETGVKVVIAADNGCILNISGALQKQGITDIKVLSLYDFIYKRINGEAI</sequence>
<dbReference type="Pfam" id="PF02754">
    <property type="entry name" value="CCG"/>
    <property type="match status" value="2"/>
</dbReference>
<gene>
    <name evidence="2" type="ORF">H9850_00735</name>
</gene>
<reference evidence="2" key="1">
    <citation type="journal article" date="2021" name="PeerJ">
        <title>Extensive microbial diversity within the chicken gut microbiome revealed by metagenomics and culture.</title>
        <authorList>
            <person name="Gilroy R."/>
            <person name="Ravi A."/>
            <person name="Getino M."/>
            <person name="Pursley I."/>
            <person name="Horton D.L."/>
            <person name="Alikhan N.F."/>
            <person name="Baker D."/>
            <person name="Gharbi K."/>
            <person name="Hall N."/>
            <person name="Watson M."/>
            <person name="Adriaenssens E.M."/>
            <person name="Foster-Nyarko E."/>
            <person name="Jarju S."/>
            <person name="Secka A."/>
            <person name="Antonio M."/>
            <person name="Oren A."/>
            <person name="Chaudhuri R.R."/>
            <person name="La Ragione R."/>
            <person name="Hildebrand F."/>
            <person name="Pallen M.J."/>
        </authorList>
    </citation>
    <scope>NUCLEOTIDE SEQUENCE</scope>
    <source>
        <strain evidence="2">USASDec5-558</strain>
    </source>
</reference>